<dbReference type="Pfam" id="PF14683">
    <property type="entry name" value="CBM-like"/>
    <property type="match status" value="1"/>
</dbReference>
<gene>
    <name evidence="3 4" type="primary">LOC111012340</name>
</gene>
<dbReference type="Gene3D" id="2.60.120.260">
    <property type="entry name" value="Galactose-binding domain-like"/>
    <property type="match status" value="1"/>
</dbReference>
<dbReference type="CDD" id="cd10317">
    <property type="entry name" value="RGL4_C"/>
    <property type="match status" value="1"/>
</dbReference>
<dbReference type="PANTHER" id="PTHR32018:SF22">
    <property type="entry name" value="RHAMNOGALACTURONAN ENDOLYASE"/>
    <property type="match status" value="1"/>
</dbReference>
<protein>
    <submittedName>
        <fullName evidence="3 4">Uncharacterized protein LOC111012340</fullName>
    </submittedName>
</protein>
<dbReference type="RefSeq" id="XP_022142145.1">
    <property type="nucleotide sequence ID" value="XM_022286453.1"/>
</dbReference>
<dbReference type="AlphaFoldDB" id="A0A6J1CKR5"/>
<dbReference type="RefSeq" id="XP_022142144.1">
    <property type="nucleotide sequence ID" value="XM_022286452.1"/>
</dbReference>
<feature type="domain" description="Rhamnogalacturonan lyase" evidence="1">
    <location>
        <begin position="26"/>
        <end position="166"/>
    </location>
</feature>
<name>A0A6J1CKR5_MOMCH</name>
<accession>A0A6J1CKR5</accession>
<dbReference type="OrthoDB" id="2130367at2759"/>
<dbReference type="InterPro" id="IPR008979">
    <property type="entry name" value="Galactose-bd-like_sf"/>
</dbReference>
<dbReference type="KEGG" id="mcha:111012340"/>
<evidence type="ECO:0000313" key="2">
    <source>
        <dbReference type="Proteomes" id="UP000504603"/>
    </source>
</evidence>
<evidence type="ECO:0000259" key="1">
    <source>
        <dbReference type="Pfam" id="PF14683"/>
    </source>
</evidence>
<evidence type="ECO:0000313" key="4">
    <source>
        <dbReference type="RefSeq" id="XP_022142145.1"/>
    </source>
</evidence>
<proteinExistence type="predicted"/>
<dbReference type="InterPro" id="IPR029411">
    <property type="entry name" value="RG-lyase_III"/>
</dbReference>
<sequence length="172" mass="19832">MYANKLFLHSHEKFRQYGLWERYSDLHPKDDQVFTVGINDPKKDWFFAQVCRRREDGEYVATTWTIKFNITSLTDGTYRLRLAIASATRSDLKINVNSMGSESLVFQLMNLGMDNTVCRHGNHGLYRLYSINVPSSMLVKGDNSMFLTQARNGDSLCGILYDYLRLEAPDTP</sequence>
<organism evidence="2 3">
    <name type="scientific">Momordica charantia</name>
    <name type="common">Bitter gourd</name>
    <name type="synonym">Balsam pear</name>
    <dbReference type="NCBI Taxonomy" id="3673"/>
    <lineage>
        <taxon>Eukaryota</taxon>
        <taxon>Viridiplantae</taxon>
        <taxon>Streptophyta</taxon>
        <taxon>Embryophyta</taxon>
        <taxon>Tracheophyta</taxon>
        <taxon>Spermatophyta</taxon>
        <taxon>Magnoliopsida</taxon>
        <taxon>eudicotyledons</taxon>
        <taxon>Gunneridae</taxon>
        <taxon>Pentapetalae</taxon>
        <taxon>rosids</taxon>
        <taxon>fabids</taxon>
        <taxon>Cucurbitales</taxon>
        <taxon>Cucurbitaceae</taxon>
        <taxon>Momordiceae</taxon>
        <taxon>Momordica</taxon>
    </lineage>
</organism>
<dbReference type="PANTHER" id="PTHR32018">
    <property type="entry name" value="RHAMNOGALACTURONATE LYASE FAMILY PROTEIN"/>
    <property type="match status" value="1"/>
</dbReference>
<dbReference type="InterPro" id="IPR051850">
    <property type="entry name" value="Polysacch_Lyase_4"/>
</dbReference>
<keyword evidence="2" id="KW-1185">Reference proteome</keyword>
<dbReference type="GeneID" id="111012340"/>
<dbReference type="Proteomes" id="UP000504603">
    <property type="component" value="Unplaced"/>
</dbReference>
<evidence type="ECO:0000313" key="3">
    <source>
        <dbReference type="RefSeq" id="XP_022142144.1"/>
    </source>
</evidence>
<reference evidence="3 4" key="1">
    <citation type="submission" date="2025-04" db="UniProtKB">
        <authorList>
            <consortium name="RefSeq"/>
        </authorList>
    </citation>
    <scope>IDENTIFICATION</scope>
    <source>
        <strain evidence="3 4">OHB3-1</strain>
    </source>
</reference>
<dbReference type="SUPFAM" id="SSF49785">
    <property type="entry name" value="Galactose-binding domain-like"/>
    <property type="match status" value="1"/>
</dbReference>